<feature type="coiled-coil region" evidence="5">
    <location>
        <begin position="209"/>
        <end position="236"/>
    </location>
</feature>
<dbReference type="InterPro" id="IPR002197">
    <property type="entry name" value="HTH_Fis"/>
</dbReference>
<dbReference type="SMART" id="SM00382">
    <property type="entry name" value="AAA"/>
    <property type="match status" value="1"/>
</dbReference>
<accession>B5ECV2</accession>
<dbReference type="HOGENOM" id="CLU_000445_8_1_7"/>
<evidence type="ECO:0000256" key="4">
    <source>
        <dbReference type="ARBA" id="ARBA00023163"/>
    </source>
</evidence>
<dbReference type="PANTHER" id="PTHR32071:SF57">
    <property type="entry name" value="C4-DICARBOXYLATE TRANSPORT TRANSCRIPTIONAL REGULATORY PROTEIN DCTD"/>
    <property type="match status" value="1"/>
</dbReference>
<keyword evidence="4" id="KW-0804">Transcription</keyword>
<dbReference type="Gene3D" id="1.10.10.60">
    <property type="entry name" value="Homeodomain-like"/>
    <property type="match status" value="1"/>
</dbReference>
<dbReference type="InterPro" id="IPR003593">
    <property type="entry name" value="AAA+_ATPase"/>
</dbReference>
<reference evidence="7 8" key="2">
    <citation type="journal article" date="2010" name="BMC Genomics">
        <title>The genome of Geobacter bemidjiensis, exemplar for the subsurface clade of Geobacter species that predominate in Fe(III)-reducing subsurface environments.</title>
        <authorList>
            <person name="Aklujkar M."/>
            <person name="Young N.D."/>
            <person name="Holmes D."/>
            <person name="Chavan M."/>
            <person name="Risso C."/>
            <person name="Kiss H.E."/>
            <person name="Han C.S."/>
            <person name="Land M.L."/>
            <person name="Lovley D.R."/>
        </authorList>
    </citation>
    <scope>NUCLEOTIDE SEQUENCE [LARGE SCALE GENOMIC DNA]</scope>
    <source>
        <strain evidence="8">ATCC BAA-1014 / DSM 16622 / JCM 12645 / Bem</strain>
    </source>
</reference>
<dbReference type="Pfam" id="PF02954">
    <property type="entry name" value="HTH_8"/>
    <property type="match status" value="1"/>
</dbReference>
<evidence type="ECO:0000256" key="1">
    <source>
        <dbReference type="ARBA" id="ARBA00022741"/>
    </source>
</evidence>
<dbReference type="SUPFAM" id="SSF52540">
    <property type="entry name" value="P-loop containing nucleoside triphosphate hydrolases"/>
    <property type="match status" value="1"/>
</dbReference>
<dbReference type="GO" id="GO:0006355">
    <property type="term" value="P:regulation of DNA-templated transcription"/>
    <property type="evidence" value="ECO:0007669"/>
    <property type="project" value="InterPro"/>
</dbReference>
<proteinExistence type="predicted"/>
<dbReference type="PRINTS" id="PR01590">
    <property type="entry name" value="HTHFIS"/>
</dbReference>
<evidence type="ECO:0000256" key="3">
    <source>
        <dbReference type="ARBA" id="ARBA00023015"/>
    </source>
</evidence>
<dbReference type="Gene3D" id="1.10.8.60">
    <property type="match status" value="1"/>
</dbReference>
<dbReference type="Proteomes" id="UP000008825">
    <property type="component" value="Chromosome"/>
</dbReference>
<dbReference type="RefSeq" id="WP_012532006.1">
    <property type="nucleotide sequence ID" value="NC_011146.1"/>
</dbReference>
<feature type="domain" description="Sigma-54 factor interaction" evidence="6">
    <location>
        <begin position="243"/>
        <end position="473"/>
    </location>
</feature>
<dbReference type="CDD" id="cd00009">
    <property type="entry name" value="AAA"/>
    <property type="match status" value="1"/>
</dbReference>
<dbReference type="InterPro" id="IPR002078">
    <property type="entry name" value="Sigma_54_int"/>
</dbReference>
<dbReference type="Gene3D" id="3.40.50.300">
    <property type="entry name" value="P-loop containing nucleotide triphosphate hydrolases"/>
    <property type="match status" value="1"/>
</dbReference>
<dbReference type="PROSITE" id="PS00675">
    <property type="entry name" value="SIGMA54_INTERACT_1"/>
    <property type="match status" value="1"/>
</dbReference>
<keyword evidence="5" id="KW-0175">Coiled coil</keyword>
<evidence type="ECO:0000256" key="5">
    <source>
        <dbReference type="SAM" id="Coils"/>
    </source>
</evidence>
<keyword evidence="3" id="KW-0805">Transcription regulation</keyword>
<gene>
    <name evidence="7" type="ordered locus">Gbem_3577</name>
</gene>
<evidence type="ECO:0000313" key="8">
    <source>
        <dbReference type="Proteomes" id="UP000008825"/>
    </source>
</evidence>
<dbReference type="GO" id="GO:0043565">
    <property type="term" value="F:sequence-specific DNA binding"/>
    <property type="evidence" value="ECO:0007669"/>
    <property type="project" value="InterPro"/>
</dbReference>
<dbReference type="Pfam" id="PF25601">
    <property type="entry name" value="AAA_lid_14"/>
    <property type="match status" value="1"/>
</dbReference>
<dbReference type="eggNOG" id="COG3829">
    <property type="taxonomic scope" value="Bacteria"/>
</dbReference>
<reference evidence="7 8" key="1">
    <citation type="submission" date="2008-07" db="EMBL/GenBank/DDBJ databases">
        <title>Complete sequence of Geobacter bemidjiensis BEM.</title>
        <authorList>
            <consortium name="US DOE Joint Genome Institute"/>
            <person name="Lucas S."/>
            <person name="Copeland A."/>
            <person name="Lapidus A."/>
            <person name="Glavina del Rio T."/>
            <person name="Dalin E."/>
            <person name="Tice H."/>
            <person name="Bruce D."/>
            <person name="Goodwin L."/>
            <person name="Pitluck S."/>
            <person name="Kiss H."/>
            <person name="Brettin T."/>
            <person name="Detter J.C."/>
            <person name="Han C."/>
            <person name="Kuske C.R."/>
            <person name="Schmutz J."/>
            <person name="Larimer F."/>
            <person name="Land M."/>
            <person name="Hauser L."/>
            <person name="Kyrpides N."/>
            <person name="Lykidis A."/>
            <person name="Lovley D."/>
            <person name="Richardson P."/>
        </authorList>
    </citation>
    <scope>NUCLEOTIDE SEQUENCE [LARGE SCALE GENOMIC DNA]</scope>
    <source>
        <strain evidence="8">ATCC BAA-1014 / DSM 16622 / JCM 12645 / Bem</strain>
    </source>
</reference>
<evidence type="ECO:0000313" key="7">
    <source>
        <dbReference type="EMBL" id="ACH40569.1"/>
    </source>
</evidence>
<keyword evidence="8" id="KW-1185">Reference proteome</keyword>
<dbReference type="OrthoDB" id="9814761at2"/>
<dbReference type="SUPFAM" id="SSF46689">
    <property type="entry name" value="Homeodomain-like"/>
    <property type="match status" value="1"/>
</dbReference>
<name>B5ECV2_CITBB</name>
<dbReference type="FunFam" id="3.40.50.300:FF:000006">
    <property type="entry name" value="DNA-binding transcriptional regulator NtrC"/>
    <property type="match status" value="1"/>
</dbReference>
<dbReference type="InterPro" id="IPR025662">
    <property type="entry name" value="Sigma_54_int_dom_ATP-bd_1"/>
</dbReference>
<keyword evidence="1" id="KW-0547">Nucleotide-binding</keyword>
<sequence length="550" mass="61031">MDTPATAAKTRKAEYCRCGVIFCDEAGRITAASKDYIWPAGMKAKAGEDLPAELLLLHAGEWVFLEKDWFVQAEGKGRVEMLLFRRIRAADQVLGPYGDSAINEGMVHMVLNNPYEGLTSVDREGKVTFLSPVNEKWLGLEEGGGMGLPLSSFAPGSRLAEIALTGVSDTTQVVDIQGQTKVTVNLPIKKGQKVIGAVGRILFKSTDQIDKLANRIRTMELKVERYETLLDEMRGNRYNFDKILTNNKPMRALIDQARRVADSSATVLILGESGTGKELFAQALHEGSARRRGPFVAINCSALPHDLIESELFGYDEGAFSGAKRKGKPGKFELACGGTLFLDEIGELPLESQAKLLRVLEERKIDRLGSTSPISVDFRLLAATNRNLESSVNTGKFRSDLFYRINEFPIELPPLRSRRDDIPLLSKHFLEEITHKEKLPMLTISEEAKAALMRYDWPGNVRELRGLMRQMTWKTQGHTIELHHLPAAFTEEGTIIGASGSLEEQLASAERAIIETALETAQGNRALTARMLGIHRTALYKKMTRLGMEM</sequence>
<protein>
    <submittedName>
        <fullName evidence="7">Sigma-54-dependent transcriptional regulator</fullName>
    </submittedName>
</protein>
<evidence type="ECO:0000256" key="2">
    <source>
        <dbReference type="ARBA" id="ARBA00022840"/>
    </source>
</evidence>
<dbReference type="InterPro" id="IPR058031">
    <property type="entry name" value="AAA_lid_NorR"/>
</dbReference>
<dbReference type="PROSITE" id="PS50045">
    <property type="entry name" value="SIGMA54_INTERACT_4"/>
    <property type="match status" value="1"/>
</dbReference>
<dbReference type="Gene3D" id="3.30.450.20">
    <property type="entry name" value="PAS domain"/>
    <property type="match status" value="1"/>
</dbReference>
<dbReference type="KEGG" id="gbm:Gbem_3577"/>
<keyword evidence="2" id="KW-0067">ATP-binding</keyword>
<dbReference type="STRING" id="404380.Gbem_3577"/>
<dbReference type="Pfam" id="PF00158">
    <property type="entry name" value="Sigma54_activat"/>
    <property type="match status" value="1"/>
</dbReference>
<dbReference type="EMBL" id="CP001124">
    <property type="protein sequence ID" value="ACH40569.1"/>
    <property type="molecule type" value="Genomic_DNA"/>
</dbReference>
<dbReference type="InterPro" id="IPR027417">
    <property type="entry name" value="P-loop_NTPase"/>
</dbReference>
<dbReference type="AlphaFoldDB" id="B5ECV2"/>
<dbReference type="InterPro" id="IPR009057">
    <property type="entry name" value="Homeodomain-like_sf"/>
</dbReference>
<evidence type="ECO:0000259" key="6">
    <source>
        <dbReference type="PROSITE" id="PS50045"/>
    </source>
</evidence>
<dbReference type="PANTHER" id="PTHR32071">
    <property type="entry name" value="TRANSCRIPTIONAL REGULATORY PROTEIN"/>
    <property type="match status" value="1"/>
</dbReference>
<dbReference type="GO" id="GO:0005524">
    <property type="term" value="F:ATP binding"/>
    <property type="evidence" value="ECO:0007669"/>
    <property type="project" value="UniProtKB-KW"/>
</dbReference>
<organism evidence="7 8">
    <name type="scientific">Citrifermentans bemidjiense (strain ATCC BAA-1014 / DSM 16622 / JCM 12645 / Bem)</name>
    <name type="common">Geobacter bemidjiensis</name>
    <dbReference type="NCBI Taxonomy" id="404380"/>
    <lineage>
        <taxon>Bacteria</taxon>
        <taxon>Pseudomonadati</taxon>
        <taxon>Thermodesulfobacteriota</taxon>
        <taxon>Desulfuromonadia</taxon>
        <taxon>Geobacterales</taxon>
        <taxon>Geobacteraceae</taxon>
        <taxon>Citrifermentans</taxon>
    </lineage>
</organism>